<protein>
    <recommendedName>
        <fullName evidence="1">HTH cro/C1-type domain-containing protein</fullName>
    </recommendedName>
</protein>
<dbReference type="PROSITE" id="PS50943">
    <property type="entry name" value="HTH_CROC1"/>
    <property type="match status" value="1"/>
</dbReference>
<gene>
    <name evidence="2" type="ORF">GCM10007971_34500</name>
</gene>
<dbReference type="InterPro" id="IPR001387">
    <property type="entry name" value="Cro/C1-type_HTH"/>
</dbReference>
<dbReference type="Proteomes" id="UP000624041">
    <property type="component" value="Unassembled WGS sequence"/>
</dbReference>
<dbReference type="SUPFAM" id="SSF47413">
    <property type="entry name" value="lambda repressor-like DNA-binding domains"/>
    <property type="match status" value="1"/>
</dbReference>
<dbReference type="Gene3D" id="1.10.260.40">
    <property type="entry name" value="lambda repressor-like DNA-binding domains"/>
    <property type="match status" value="1"/>
</dbReference>
<keyword evidence="3" id="KW-1185">Reference proteome</keyword>
<dbReference type="SMART" id="SM00530">
    <property type="entry name" value="HTH_XRE"/>
    <property type="match status" value="1"/>
</dbReference>
<dbReference type="AlphaFoldDB" id="A0A918D573"/>
<dbReference type="Pfam" id="PF01381">
    <property type="entry name" value="HTH_3"/>
    <property type="match status" value="1"/>
</dbReference>
<reference evidence="2" key="2">
    <citation type="submission" date="2020-09" db="EMBL/GenBank/DDBJ databases">
        <authorList>
            <person name="Sun Q."/>
            <person name="Ohkuma M."/>
        </authorList>
    </citation>
    <scope>NUCLEOTIDE SEQUENCE</scope>
    <source>
        <strain evidence="2">JCM 17251</strain>
    </source>
</reference>
<dbReference type="InterPro" id="IPR010982">
    <property type="entry name" value="Lambda_DNA-bd_dom_sf"/>
</dbReference>
<name>A0A918D573_9BACI</name>
<proteinExistence type="predicted"/>
<dbReference type="GO" id="GO:0003677">
    <property type="term" value="F:DNA binding"/>
    <property type="evidence" value="ECO:0007669"/>
    <property type="project" value="InterPro"/>
</dbReference>
<reference evidence="2" key="1">
    <citation type="journal article" date="2014" name="Int. J. Syst. Evol. Microbiol.">
        <title>Complete genome sequence of Corynebacterium casei LMG S-19264T (=DSM 44701T), isolated from a smear-ripened cheese.</title>
        <authorList>
            <consortium name="US DOE Joint Genome Institute (JGI-PGF)"/>
            <person name="Walter F."/>
            <person name="Albersmeier A."/>
            <person name="Kalinowski J."/>
            <person name="Ruckert C."/>
        </authorList>
    </citation>
    <scope>NUCLEOTIDE SEQUENCE</scope>
    <source>
        <strain evidence="2">JCM 17251</strain>
    </source>
</reference>
<evidence type="ECO:0000313" key="3">
    <source>
        <dbReference type="Proteomes" id="UP000624041"/>
    </source>
</evidence>
<comment type="caution">
    <text evidence="2">The sequence shown here is derived from an EMBL/GenBank/DDBJ whole genome shotgun (WGS) entry which is preliminary data.</text>
</comment>
<evidence type="ECO:0000313" key="2">
    <source>
        <dbReference type="EMBL" id="GGN65556.1"/>
    </source>
</evidence>
<dbReference type="RefSeq" id="WP_188859192.1">
    <property type="nucleotide sequence ID" value="NZ_BMOS01000038.1"/>
</dbReference>
<dbReference type="CDD" id="cd00093">
    <property type="entry name" value="HTH_XRE"/>
    <property type="match status" value="1"/>
</dbReference>
<evidence type="ECO:0000259" key="1">
    <source>
        <dbReference type="PROSITE" id="PS50943"/>
    </source>
</evidence>
<accession>A0A918D573</accession>
<feature type="domain" description="HTH cro/C1-type" evidence="1">
    <location>
        <begin position="22"/>
        <end position="61"/>
    </location>
</feature>
<organism evidence="2 3">
    <name type="scientific">Oceanobacillus indicireducens</name>
    <dbReference type="NCBI Taxonomy" id="1004261"/>
    <lineage>
        <taxon>Bacteria</taxon>
        <taxon>Bacillati</taxon>
        <taxon>Bacillota</taxon>
        <taxon>Bacilli</taxon>
        <taxon>Bacillales</taxon>
        <taxon>Bacillaceae</taxon>
        <taxon>Oceanobacillus</taxon>
    </lineage>
</organism>
<sequence>MKLMSRINYWKEKRGRTTKWIARELGVSPEIVSRWANNKSYPSIHTLFRLAALLECKVDDLYEVVEK</sequence>
<dbReference type="EMBL" id="BMOS01000038">
    <property type="protein sequence ID" value="GGN65556.1"/>
    <property type="molecule type" value="Genomic_DNA"/>
</dbReference>